<dbReference type="InterPro" id="IPR038729">
    <property type="entry name" value="Rad50/SbcC_AAA"/>
</dbReference>
<feature type="compositionally biased region" description="Basic and acidic residues" evidence="1">
    <location>
        <begin position="334"/>
        <end position="345"/>
    </location>
</feature>
<dbReference type="PANTHER" id="PTHR32114:SF2">
    <property type="entry name" value="ABC TRANSPORTER ABCH.3"/>
    <property type="match status" value="1"/>
</dbReference>
<keyword evidence="4" id="KW-1185">Reference proteome</keyword>
<feature type="region of interest" description="Disordered" evidence="1">
    <location>
        <begin position="326"/>
        <end position="345"/>
    </location>
</feature>
<dbReference type="Pfam" id="PF13476">
    <property type="entry name" value="AAA_23"/>
    <property type="match status" value="1"/>
</dbReference>
<dbReference type="SUPFAM" id="SSF75712">
    <property type="entry name" value="Rad50 coiled-coil Zn hook"/>
    <property type="match status" value="1"/>
</dbReference>
<dbReference type="SUPFAM" id="SSF52540">
    <property type="entry name" value="P-loop containing nucleoside triphosphate hydrolases"/>
    <property type="match status" value="1"/>
</dbReference>
<evidence type="ECO:0000256" key="1">
    <source>
        <dbReference type="SAM" id="MobiDB-lite"/>
    </source>
</evidence>
<name>A0A844DB63_9BURK</name>
<dbReference type="Proteomes" id="UP000439986">
    <property type="component" value="Unassembled WGS sequence"/>
</dbReference>
<accession>A0A844DB63</accession>
<dbReference type="AlphaFoldDB" id="A0A844DB63"/>
<comment type="caution">
    <text evidence="3">The sequence shown here is derived from an EMBL/GenBank/DDBJ whole genome shotgun (WGS) entry which is preliminary data.</text>
</comment>
<dbReference type="Gene3D" id="3.40.50.300">
    <property type="entry name" value="P-loop containing nucleotide triphosphate hydrolases"/>
    <property type="match status" value="2"/>
</dbReference>
<evidence type="ECO:0000259" key="2">
    <source>
        <dbReference type="Pfam" id="PF13476"/>
    </source>
</evidence>
<dbReference type="InterPro" id="IPR027417">
    <property type="entry name" value="P-loop_NTPase"/>
</dbReference>
<dbReference type="GO" id="GO:0006302">
    <property type="term" value="P:double-strand break repair"/>
    <property type="evidence" value="ECO:0007669"/>
    <property type="project" value="InterPro"/>
</dbReference>
<reference evidence="3 4" key="1">
    <citation type="submission" date="2019-11" db="EMBL/GenBank/DDBJ databases">
        <title>Novel species isolated from a subtropical stream in China.</title>
        <authorList>
            <person name="Lu H."/>
        </authorList>
    </citation>
    <scope>NUCLEOTIDE SEQUENCE [LARGE SCALE GENOMIC DNA]</scope>
    <source>
        <strain evidence="3 4">FT26W</strain>
    </source>
</reference>
<sequence length="818" mass="88632">MSTRLSHLTIENFRSIRGKIDIPLDAQVVLIHGTNGMGKTSVLSAIELGLTGKIAHLAANGSGYQAYLSTLDSGGGTIELTTTAPPGGVGNTSGKLSFSDNSFIPTPVLDDKSARFFAERCYLPQATLGRLLEVYNAKNTGPASPLTLFVKELLGLDPLDALIDGLDHAFNVTRVRKLVPDFVSLEKTKTSLEEESGRTDLAIVEATKIANERLISLNEALQSSFITLDEAPTIVTAATDLVQLKSQLDSVRDTDRRLTDLSRTRSELRALQERWKALATAPSGQDQATKEKDDLLATEALATWQAGQGRTLGEAIQLARTHFSDLPSFEDAPEESRSEAQRRAQAEADRCERIISSHNVAIAQVADLNAVVQKASTRIDELNVSLSGAASDAKSLANSLAGLSAHIGDETCPVCSRNYAELSAGSLSAHVAAKIESLSNQAVQLQALAASRAEETTRLGTAQRALLSAVNKQLSSEDLEKITQRNTLMTGLVQTLSNLKETSAETMRLLSRAATARQAVITGRRRDQQLAQLFPEVETVINEILQVSHNSFQNIEDALAEASRVIDERVLQVERIASSRIRAGSELDMRIRDLAQIATLRSARSETVTRIKKLEDGLKEIDNTRTRSKKISEAASKVRSDIVTKVFNTSLNKAWRDLFMRLAPSEQFVPAFRLPASNNGKVEAILETLHRSGKASGSPGAMLSQGNLNTAALTLFLALHLSVPVRMPLLLLDDPVQSMDDVHIAQFAALLRSLSKGLNRQIVIAVHERALFEYLSLELSPAFPGDSLVTVEIGRDFDGKSAVTSHTFTFEDDHAIAA</sequence>
<protein>
    <submittedName>
        <fullName evidence="3">AAA family ATPase</fullName>
    </submittedName>
</protein>
<dbReference type="RefSeq" id="WP_154360774.1">
    <property type="nucleotide sequence ID" value="NZ_WKJL01000028.1"/>
</dbReference>
<feature type="domain" description="Rad50/SbcC-type AAA" evidence="2">
    <location>
        <begin position="8"/>
        <end position="274"/>
    </location>
</feature>
<evidence type="ECO:0000313" key="3">
    <source>
        <dbReference type="EMBL" id="MRW87535.1"/>
    </source>
</evidence>
<evidence type="ECO:0000313" key="4">
    <source>
        <dbReference type="Proteomes" id="UP000439986"/>
    </source>
</evidence>
<dbReference type="EMBL" id="WKJL01000028">
    <property type="protein sequence ID" value="MRW87535.1"/>
    <property type="molecule type" value="Genomic_DNA"/>
</dbReference>
<dbReference type="GO" id="GO:0016887">
    <property type="term" value="F:ATP hydrolysis activity"/>
    <property type="evidence" value="ECO:0007669"/>
    <property type="project" value="InterPro"/>
</dbReference>
<gene>
    <name evidence="3" type="ORF">GJ698_26030</name>
</gene>
<dbReference type="PANTHER" id="PTHR32114">
    <property type="entry name" value="ABC TRANSPORTER ABCH.3"/>
    <property type="match status" value="1"/>
</dbReference>
<proteinExistence type="predicted"/>
<organism evidence="3 4">
    <name type="scientific">Duganella aquatilis</name>
    <dbReference type="NCBI Taxonomy" id="2666082"/>
    <lineage>
        <taxon>Bacteria</taxon>
        <taxon>Pseudomonadati</taxon>
        <taxon>Pseudomonadota</taxon>
        <taxon>Betaproteobacteria</taxon>
        <taxon>Burkholderiales</taxon>
        <taxon>Oxalobacteraceae</taxon>
        <taxon>Telluria group</taxon>
        <taxon>Duganella</taxon>
    </lineage>
</organism>